<evidence type="ECO:0000256" key="9">
    <source>
        <dbReference type="PIRSR" id="PIRSR002583-1"/>
    </source>
</evidence>
<evidence type="ECO:0000259" key="10">
    <source>
        <dbReference type="SMART" id="SM00387"/>
    </source>
</evidence>
<dbReference type="PIRSF" id="PIRSF002583">
    <property type="entry name" value="Hsp90"/>
    <property type="match status" value="1"/>
</dbReference>
<keyword evidence="5 8" id="KW-0067">ATP-binding</keyword>
<dbReference type="PROSITE" id="PS00298">
    <property type="entry name" value="HSP90"/>
    <property type="match status" value="1"/>
</dbReference>
<feature type="binding site" evidence="9">
    <location>
        <position position="82"/>
    </location>
    <ligand>
        <name>ATP</name>
        <dbReference type="ChEBI" id="CHEBI:30616"/>
    </ligand>
</feature>
<dbReference type="GO" id="GO:0016887">
    <property type="term" value="F:ATP hydrolysis activity"/>
    <property type="evidence" value="ECO:0007669"/>
    <property type="project" value="InterPro"/>
</dbReference>
<proteinExistence type="inferred from homology"/>
<dbReference type="EMBL" id="AP023416">
    <property type="protein sequence ID" value="BCK79940.1"/>
    <property type="molecule type" value="Genomic_DNA"/>
</dbReference>
<feature type="binding site" evidence="9">
    <location>
        <position position="167"/>
    </location>
    <ligand>
        <name>ATP</name>
        <dbReference type="ChEBI" id="CHEBI:30616"/>
    </ligand>
</feature>
<dbReference type="Gene3D" id="1.20.120.790">
    <property type="entry name" value="Heat shock protein 90, C-terminal domain"/>
    <property type="match status" value="1"/>
</dbReference>
<comment type="similarity">
    <text evidence="2 8">Belongs to the heat shock protein 90 family.</text>
</comment>
<accession>A0A810PW82</accession>
<keyword evidence="4 8" id="KW-0547">Nucleotide-binding</keyword>
<feature type="binding site" evidence="9">
    <location>
        <begin position="97"/>
        <end position="98"/>
    </location>
    <ligand>
        <name>ATP</name>
        <dbReference type="ChEBI" id="CHEBI:30616"/>
    </ligand>
</feature>
<dbReference type="FunFam" id="3.30.565.10:FF:000009">
    <property type="entry name" value="Molecular chaperone HtpG"/>
    <property type="match status" value="1"/>
</dbReference>
<organism evidence="11 12">
    <name type="scientific">Vescimonas fastidiosa</name>
    <dbReference type="NCBI Taxonomy" id="2714353"/>
    <lineage>
        <taxon>Bacteria</taxon>
        <taxon>Bacillati</taxon>
        <taxon>Bacillota</taxon>
        <taxon>Clostridia</taxon>
        <taxon>Eubacteriales</taxon>
        <taxon>Oscillospiraceae</taxon>
        <taxon>Vescimonas</taxon>
    </lineage>
</organism>
<dbReference type="Gene3D" id="3.30.565.10">
    <property type="entry name" value="Histidine kinase-like ATPase, C-terminal domain"/>
    <property type="match status" value="1"/>
</dbReference>
<dbReference type="PANTHER" id="PTHR11528">
    <property type="entry name" value="HEAT SHOCK PROTEIN 90 FAMILY MEMBER"/>
    <property type="match status" value="1"/>
</dbReference>
<dbReference type="InterPro" id="IPR036890">
    <property type="entry name" value="HATPase_C_sf"/>
</dbReference>
<dbReference type="Gene3D" id="3.40.50.11260">
    <property type="match status" value="1"/>
</dbReference>
<dbReference type="Pfam" id="PF00183">
    <property type="entry name" value="HSP90"/>
    <property type="match status" value="1"/>
</dbReference>
<comment type="function">
    <text evidence="8">Molecular chaperone. Has ATPase activity.</text>
</comment>
<evidence type="ECO:0000256" key="4">
    <source>
        <dbReference type="ARBA" id="ARBA00022741"/>
    </source>
</evidence>
<feature type="binding site" evidence="9">
    <location>
        <position position="31"/>
    </location>
    <ligand>
        <name>ATP</name>
        <dbReference type="ChEBI" id="CHEBI:30616"/>
    </ligand>
</feature>
<reference evidence="11" key="1">
    <citation type="submission" date="2020-09" db="EMBL/GenBank/DDBJ databases">
        <title>New species isolated from human feces.</title>
        <authorList>
            <person name="Kitahara M."/>
            <person name="Shigeno Y."/>
            <person name="Shime M."/>
            <person name="Matsumoto Y."/>
            <person name="Nakamura S."/>
            <person name="Motooka D."/>
            <person name="Fukuoka S."/>
            <person name="Nishikawa H."/>
            <person name="Benno Y."/>
        </authorList>
    </citation>
    <scope>NUCLEOTIDE SEQUENCE</scope>
    <source>
        <strain evidence="11">MM35</strain>
        <plasmid evidence="11">pMM35_01</plasmid>
    </source>
</reference>
<dbReference type="KEGG" id="vfa:MM35RIKEN_21320"/>
<feature type="binding site" evidence="9">
    <location>
        <begin position="117"/>
        <end position="122"/>
    </location>
    <ligand>
        <name>ATP</name>
        <dbReference type="ChEBI" id="CHEBI:30616"/>
    </ligand>
</feature>
<dbReference type="Gene3D" id="3.30.230.80">
    <property type="match status" value="1"/>
</dbReference>
<feature type="domain" description="Histidine kinase/HSP90-like ATPase" evidence="10">
    <location>
        <begin position="24"/>
        <end position="177"/>
    </location>
</feature>
<evidence type="ECO:0000256" key="7">
    <source>
        <dbReference type="ARBA" id="ARBA00023186"/>
    </source>
</evidence>
<dbReference type="CDD" id="cd16927">
    <property type="entry name" value="HATPase_Hsp90-like"/>
    <property type="match status" value="1"/>
</dbReference>
<dbReference type="InterPro" id="IPR001404">
    <property type="entry name" value="Hsp90_fam"/>
</dbReference>
<dbReference type="HAMAP" id="MF_00505">
    <property type="entry name" value="HSP90"/>
    <property type="match status" value="1"/>
</dbReference>
<comment type="subcellular location">
    <subcellularLocation>
        <location evidence="1 8">Cytoplasm</location>
    </subcellularLocation>
</comment>
<evidence type="ECO:0000313" key="12">
    <source>
        <dbReference type="Proteomes" id="UP000681343"/>
    </source>
</evidence>
<gene>
    <name evidence="8 11" type="primary">htpG</name>
    <name evidence="11" type="ORF">MM35RIKEN_21320</name>
</gene>
<name>A0A810PW82_9FIRM</name>
<keyword evidence="11" id="KW-0614">Plasmid</keyword>
<dbReference type="InterPro" id="IPR020568">
    <property type="entry name" value="Ribosomal_Su5_D2-typ_SF"/>
</dbReference>
<dbReference type="Proteomes" id="UP000681343">
    <property type="component" value="Plasmid pMM35_01"/>
</dbReference>
<keyword evidence="12" id="KW-1185">Reference proteome</keyword>
<evidence type="ECO:0000256" key="8">
    <source>
        <dbReference type="HAMAP-Rule" id="MF_00505"/>
    </source>
</evidence>
<dbReference type="InterPro" id="IPR003594">
    <property type="entry name" value="HATPase_dom"/>
</dbReference>
<protein>
    <recommendedName>
        <fullName evidence="8">Chaperone protein HtpG</fullName>
    </recommendedName>
    <alternativeName>
        <fullName evidence="8">Heat shock protein HtpG</fullName>
    </alternativeName>
    <alternativeName>
        <fullName evidence="8">High temperature protein G</fullName>
    </alternativeName>
</protein>
<dbReference type="NCBIfam" id="NF003555">
    <property type="entry name" value="PRK05218.1"/>
    <property type="match status" value="1"/>
</dbReference>
<dbReference type="InterPro" id="IPR037196">
    <property type="entry name" value="HSP90_C"/>
</dbReference>
<dbReference type="SUPFAM" id="SSF54211">
    <property type="entry name" value="Ribosomal protein S5 domain 2-like"/>
    <property type="match status" value="1"/>
</dbReference>
<dbReference type="SMART" id="SM00387">
    <property type="entry name" value="HATPase_c"/>
    <property type="match status" value="1"/>
</dbReference>
<keyword evidence="3 8" id="KW-0963">Cytoplasm</keyword>
<feature type="region of interest" description="A; substrate-binding" evidence="8">
    <location>
        <begin position="1"/>
        <end position="345"/>
    </location>
</feature>
<evidence type="ECO:0000256" key="3">
    <source>
        <dbReference type="ARBA" id="ARBA00022490"/>
    </source>
</evidence>
<comment type="subunit">
    <text evidence="8">Homodimer.</text>
</comment>
<dbReference type="SUPFAM" id="SSF110942">
    <property type="entry name" value="HSP90 C-terminal domain"/>
    <property type="match status" value="1"/>
</dbReference>
<sequence length="626" mass="71177">MRKKQFKAESKRLLDLMVNSIYTHKEIFLREIISNASDAIDKLCYLSLTDDKVGLNRGDFAITISVDKDARTLTVSDNGIGMSADELENNLGVIASSGSYKFRREQSEDADTDIIGQFGVGFYSAFMVADHITVVTKKYGETQAWKWESSGAEGYTVTEAERDAVGTDIIMHIKEDGEEAGEFSRYLEDWTIKSLVKKYSDYIRFPIKMLLPHSVKKPDSPDDKPEYETVYEWETLNSMVPLWQRKKSEVTKEEYDEFYQQRFGEMAPPQSVISVSAEGAVTYKALLFLPSKVPNLYYTQDFKPGLQLYSAGVMIMDHCQELLPEYFSFVRGVVDSPDLSLNISRELLQHDRQLKIISSNLEKKIISELKKMLSDDRAGYEKFYENFGRALKVGVLNQFGEKRESLQELLLFYSSTEKKLVTLREYADRMPESQKYIYYAAGDTLEAIDSLPQTELLKERGTEILYCTDRADEFLADSLRTYDGKEFRSAVDGDLGLEDEPKPQESESDKECLAFIKETLGDRVDEVKASQKLKSHPVCMTSGDGLTFEMEKYFQAVQPELSMKAKRILEVNVAHPAFLKLESVRATDPELAKKYAEVLYNQALLIAGLPLADPSGYTDLVCSLWS</sequence>
<dbReference type="PRINTS" id="PR00775">
    <property type="entry name" value="HEATSHOCK90"/>
</dbReference>
<feature type="binding site" evidence="9">
    <location>
        <position position="90"/>
    </location>
    <ligand>
        <name>ATP</name>
        <dbReference type="ChEBI" id="CHEBI:30616"/>
    </ligand>
</feature>
<dbReference type="InterPro" id="IPR019805">
    <property type="entry name" value="Heat_shock_protein_90_CS"/>
</dbReference>
<feature type="region of interest" description="C" evidence="8">
    <location>
        <begin position="553"/>
        <end position="626"/>
    </location>
</feature>
<dbReference type="GO" id="GO:0005524">
    <property type="term" value="F:ATP binding"/>
    <property type="evidence" value="ECO:0007669"/>
    <property type="project" value="UniProtKB-UniRule"/>
</dbReference>
<comment type="caution">
    <text evidence="8">Lacks conserved residue(s) required for the propagation of feature annotation.</text>
</comment>
<dbReference type="AlphaFoldDB" id="A0A810PW82"/>
<dbReference type="RefSeq" id="WP_212821729.1">
    <property type="nucleotide sequence ID" value="NZ_AP023416.1"/>
</dbReference>
<evidence type="ECO:0000256" key="1">
    <source>
        <dbReference type="ARBA" id="ARBA00004496"/>
    </source>
</evidence>
<dbReference type="GO" id="GO:0005737">
    <property type="term" value="C:cytoplasm"/>
    <property type="evidence" value="ECO:0007669"/>
    <property type="project" value="UniProtKB-SubCell"/>
</dbReference>
<dbReference type="Pfam" id="PF13589">
    <property type="entry name" value="HATPase_c_3"/>
    <property type="match status" value="1"/>
</dbReference>
<feature type="binding site" evidence="9">
    <location>
        <position position="77"/>
    </location>
    <ligand>
        <name>ATP</name>
        <dbReference type="ChEBI" id="CHEBI:30616"/>
    </ligand>
</feature>
<geneLocation type="plasmid" evidence="11 12">
    <name>pMM35_01</name>
</geneLocation>
<feature type="binding site" evidence="9">
    <location>
        <position position="345"/>
    </location>
    <ligand>
        <name>ATP</name>
        <dbReference type="ChEBI" id="CHEBI:30616"/>
    </ligand>
</feature>
<dbReference type="GO" id="GO:0140662">
    <property type="term" value="F:ATP-dependent protein folding chaperone"/>
    <property type="evidence" value="ECO:0007669"/>
    <property type="project" value="InterPro"/>
</dbReference>
<evidence type="ECO:0000256" key="5">
    <source>
        <dbReference type="ARBA" id="ARBA00022840"/>
    </source>
</evidence>
<keyword evidence="6 8" id="KW-0346">Stress response</keyword>
<dbReference type="InterPro" id="IPR020575">
    <property type="entry name" value="Hsp90_N"/>
</dbReference>
<dbReference type="SUPFAM" id="SSF55874">
    <property type="entry name" value="ATPase domain of HSP90 chaperone/DNA topoisomerase II/histidine kinase"/>
    <property type="match status" value="1"/>
</dbReference>
<keyword evidence="7 8" id="KW-0143">Chaperone</keyword>
<evidence type="ECO:0000256" key="6">
    <source>
        <dbReference type="ARBA" id="ARBA00023016"/>
    </source>
</evidence>
<dbReference type="GO" id="GO:0051082">
    <property type="term" value="F:unfolded protein binding"/>
    <property type="evidence" value="ECO:0007669"/>
    <property type="project" value="UniProtKB-UniRule"/>
</dbReference>
<evidence type="ECO:0000313" key="11">
    <source>
        <dbReference type="EMBL" id="BCK79940.1"/>
    </source>
</evidence>
<feature type="binding site" evidence="9">
    <location>
        <position position="35"/>
    </location>
    <ligand>
        <name>ATP</name>
        <dbReference type="ChEBI" id="CHEBI:30616"/>
    </ligand>
</feature>
<evidence type="ECO:0000256" key="2">
    <source>
        <dbReference type="ARBA" id="ARBA00008239"/>
    </source>
</evidence>